<reference evidence="2" key="1">
    <citation type="submission" date="2017-01" db="EMBL/GenBank/DDBJ databases">
        <authorList>
            <person name="Varghese N."/>
            <person name="Submissions S."/>
        </authorList>
    </citation>
    <scope>NUCLEOTIDE SEQUENCE [LARGE SCALE GENOMIC DNA]</scope>
    <source>
        <strain evidence="2">DSM 24913</strain>
    </source>
</reference>
<protein>
    <recommendedName>
        <fullName evidence="3">Lipoprotein</fullName>
    </recommendedName>
</protein>
<dbReference type="AlphaFoldDB" id="A0A1N7PGL9"/>
<keyword evidence="2" id="KW-1185">Reference proteome</keyword>
<proteinExistence type="predicted"/>
<evidence type="ECO:0008006" key="3">
    <source>
        <dbReference type="Google" id="ProtNLM"/>
    </source>
</evidence>
<dbReference type="EMBL" id="FTOH01000009">
    <property type="protein sequence ID" value="SIT09469.1"/>
    <property type="molecule type" value="Genomic_DNA"/>
</dbReference>
<dbReference type="Proteomes" id="UP000185639">
    <property type="component" value="Unassembled WGS sequence"/>
</dbReference>
<dbReference type="PROSITE" id="PS51257">
    <property type="entry name" value="PROKAR_LIPOPROTEIN"/>
    <property type="match status" value="1"/>
</dbReference>
<evidence type="ECO:0000313" key="2">
    <source>
        <dbReference type="Proteomes" id="UP000185639"/>
    </source>
</evidence>
<dbReference type="RefSeq" id="WP_076517252.1">
    <property type="nucleotide sequence ID" value="NZ_FTOH01000009.1"/>
</dbReference>
<dbReference type="STRING" id="484498.SAMN05421686_109159"/>
<name>A0A1N7PGL9_9GAMM</name>
<accession>A0A1N7PGL9</accession>
<sequence>MKKGLSVGIVAITWVLMGCGQNDAAKASADALLGAIFESKTSSPQELAMLKAMPEYGQAIDCLANHLDMSGWTIEDHNFFMAETRNTGNMQYLDSRKFTEAEQIEHFGPLLTSPCL</sequence>
<gene>
    <name evidence="1" type="ORF">SAMN05421686_109159</name>
</gene>
<evidence type="ECO:0000313" key="1">
    <source>
        <dbReference type="EMBL" id="SIT09469.1"/>
    </source>
</evidence>
<organism evidence="1 2">
    <name type="scientific">Thalassolituus maritimus</name>
    <dbReference type="NCBI Taxonomy" id="484498"/>
    <lineage>
        <taxon>Bacteria</taxon>
        <taxon>Pseudomonadati</taxon>
        <taxon>Pseudomonadota</taxon>
        <taxon>Gammaproteobacteria</taxon>
        <taxon>Oceanospirillales</taxon>
        <taxon>Oceanospirillaceae</taxon>
        <taxon>Thalassolituus</taxon>
    </lineage>
</organism>